<dbReference type="Proteomes" id="UP001479933">
    <property type="component" value="Chromosome"/>
</dbReference>
<keyword evidence="10" id="KW-1185">Reference proteome</keyword>
<dbReference type="EMBL" id="CP136137">
    <property type="protein sequence ID" value="WYY09214.1"/>
    <property type="molecule type" value="Genomic_DNA"/>
</dbReference>
<feature type="transmembrane region" description="Helical" evidence="8">
    <location>
        <begin position="338"/>
        <end position="356"/>
    </location>
</feature>
<dbReference type="Pfam" id="PF01032">
    <property type="entry name" value="FecCD"/>
    <property type="match status" value="1"/>
</dbReference>
<evidence type="ECO:0000256" key="5">
    <source>
        <dbReference type="ARBA" id="ARBA00022692"/>
    </source>
</evidence>
<keyword evidence="3" id="KW-0813">Transport</keyword>
<feature type="transmembrane region" description="Helical" evidence="8">
    <location>
        <begin position="267"/>
        <end position="296"/>
    </location>
</feature>
<evidence type="ECO:0000256" key="8">
    <source>
        <dbReference type="SAM" id="Phobius"/>
    </source>
</evidence>
<comment type="subcellular location">
    <subcellularLocation>
        <location evidence="1">Cell membrane</location>
        <topology evidence="1">Multi-pass membrane protein</topology>
    </subcellularLocation>
</comment>
<protein>
    <submittedName>
        <fullName evidence="9">Iron ABC transporter permease</fullName>
    </submittedName>
</protein>
<organism evidence="9 10">
    <name type="scientific">Gordonia hydrophobica</name>
    <dbReference type="NCBI Taxonomy" id="40516"/>
    <lineage>
        <taxon>Bacteria</taxon>
        <taxon>Bacillati</taxon>
        <taxon>Actinomycetota</taxon>
        <taxon>Actinomycetes</taxon>
        <taxon>Mycobacteriales</taxon>
        <taxon>Gordoniaceae</taxon>
        <taxon>Gordonia</taxon>
    </lineage>
</organism>
<keyword evidence="5 8" id="KW-0812">Transmembrane</keyword>
<feature type="transmembrane region" description="Helical" evidence="8">
    <location>
        <begin position="147"/>
        <end position="172"/>
    </location>
</feature>
<evidence type="ECO:0000256" key="4">
    <source>
        <dbReference type="ARBA" id="ARBA00022475"/>
    </source>
</evidence>
<sequence length="362" mass="36837">MTLAELPTARGAAADATPGAAARRRRLLGLAALLVALIGAAVASILVGSNMISPSLIWQGLWHPYTTDTVPADPLLNQAAIIAQTGRVPRTLLSLVVGMALGVAGALMQGHTRNPIADPGLLGVTQGAALAVVLAIYLVGITSPMQYVWFAFAGAAVASVVVFGLSSIGGAAASPLTLVLAGTGVAFFLSAMTSAVALSDERSLDALRFWNAGSVAGRGYDVLLATVPFIVIGLVLAVVNSPALNLLNLGDDVARGLGQNVDAARSIGILAITLLAGAGTAACGSIAFLGLVVPHVARFITGPDHRWLIPYSALSGALILMLADVVGRLVAWPGELEAGIVVSLVGAPCFVALVWWKRAVRL</sequence>
<evidence type="ECO:0000313" key="10">
    <source>
        <dbReference type="Proteomes" id="UP001479933"/>
    </source>
</evidence>
<dbReference type="PANTHER" id="PTHR30472">
    <property type="entry name" value="FERRIC ENTEROBACTIN TRANSPORT SYSTEM PERMEASE PROTEIN"/>
    <property type="match status" value="1"/>
</dbReference>
<keyword evidence="6 8" id="KW-1133">Transmembrane helix</keyword>
<dbReference type="CDD" id="cd06550">
    <property type="entry name" value="TM_ABC_iron-siderophores_like"/>
    <property type="match status" value="1"/>
</dbReference>
<evidence type="ECO:0000256" key="7">
    <source>
        <dbReference type="ARBA" id="ARBA00023136"/>
    </source>
</evidence>
<evidence type="ECO:0000313" key="9">
    <source>
        <dbReference type="EMBL" id="WYY09214.1"/>
    </source>
</evidence>
<dbReference type="PANTHER" id="PTHR30472:SF1">
    <property type="entry name" value="FE(3+) DICITRATE TRANSPORT SYSTEM PERMEASE PROTEIN FECC-RELATED"/>
    <property type="match status" value="1"/>
</dbReference>
<accession>A0ABZ2U640</accession>
<feature type="transmembrane region" description="Helical" evidence="8">
    <location>
        <begin position="219"/>
        <end position="239"/>
    </location>
</feature>
<comment type="similarity">
    <text evidence="2">Belongs to the binding-protein-dependent transport system permease family. FecCD subfamily.</text>
</comment>
<feature type="transmembrane region" description="Helical" evidence="8">
    <location>
        <begin position="120"/>
        <end position="140"/>
    </location>
</feature>
<gene>
    <name evidence="9" type="ORF">RVF87_09220</name>
</gene>
<feature type="transmembrane region" description="Helical" evidence="8">
    <location>
        <begin position="91"/>
        <end position="108"/>
    </location>
</feature>
<feature type="transmembrane region" description="Helical" evidence="8">
    <location>
        <begin position="27"/>
        <end position="47"/>
    </location>
</feature>
<feature type="transmembrane region" description="Helical" evidence="8">
    <location>
        <begin position="178"/>
        <end position="198"/>
    </location>
</feature>
<reference evidence="9 10" key="1">
    <citation type="journal article" date="2023" name="Virus Evol.">
        <title>Computational host range prediction-The good, the bad, and the ugly.</title>
        <authorList>
            <person name="Howell A.A."/>
            <person name="Versoza C.J."/>
            <person name="Pfeifer S.P."/>
        </authorList>
    </citation>
    <scope>NUCLEOTIDE SEQUENCE [LARGE SCALE GENOMIC DNA]</scope>
    <source>
        <strain evidence="9 10">1610/1b</strain>
    </source>
</reference>
<keyword evidence="4" id="KW-1003">Cell membrane</keyword>
<feature type="transmembrane region" description="Helical" evidence="8">
    <location>
        <begin position="308"/>
        <end position="332"/>
    </location>
</feature>
<keyword evidence="7 8" id="KW-0472">Membrane</keyword>
<dbReference type="Gene3D" id="1.10.3470.10">
    <property type="entry name" value="ABC transporter involved in vitamin B12 uptake, BtuC"/>
    <property type="match status" value="1"/>
</dbReference>
<evidence type="ECO:0000256" key="1">
    <source>
        <dbReference type="ARBA" id="ARBA00004651"/>
    </source>
</evidence>
<dbReference type="InterPro" id="IPR037294">
    <property type="entry name" value="ABC_BtuC-like"/>
</dbReference>
<evidence type="ECO:0000256" key="3">
    <source>
        <dbReference type="ARBA" id="ARBA00022448"/>
    </source>
</evidence>
<evidence type="ECO:0000256" key="2">
    <source>
        <dbReference type="ARBA" id="ARBA00007935"/>
    </source>
</evidence>
<dbReference type="RefSeq" id="WP_084247312.1">
    <property type="nucleotide sequence ID" value="NZ_CP136137.1"/>
</dbReference>
<dbReference type="InterPro" id="IPR000522">
    <property type="entry name" value="ABC_transptr_permease_BtuC"/>
</dbReference>
<proteinExistence type="inferred from homology"/>
<dbReference type="SUPFAM" id="SSF81345">
    <property type="entry name" value="ABC transporter involved in vitamin B12 uptake, BtuC"/>
    <property type="match status" value="1"/>
</dbReference>
<name>A0ABZ2U640_9ACTN</name>
<evidence type="ECO:0000256" key="6">
    <source>
        <dbReference type="ARBA" id="ARBA00022989"/>
    </source>
</evidence>